<name>A0A3N4I3H2_ASCIM</name>
<feature type="coiled-coil region" evidence="1">
    <location>
        <begin position="17"/>
        <end position="47"/>
    </location>
</feature>
<dbReference type="InterPro" id="IPR054464">
    <property type="entry name" value="ULD_fung"/>
</dbReference>
<evidence type="ECO:0000313" key="4">
    <source>
        <dbReference type="Proteomes" id="UP000275078"/>
    </source>
</evidence>
<feature type="domain" description="Ubiquitin-like" evidence="2">
    <location>
        <begin position="306"/>
        <end position="385"/>
    </location>
</feature>
<organism evidence="3 4">
    <name type="scientific">Ascobolus immersus RN42</name>
    <dbReference type="NCBI Taxonomy" id="1160509"/>
    <lineage>
        <taxon>Eukaryota</taxon>
        <taxon>Fungi</taxon>
        <taxon>Dikarya</taxon>
        <taxon>Ascomycota</taxon>
        <taxon>Pezizomycotina</taxon>
        <taxon>Pezizomycetes</taxon>
        <taxon>Pezizales</taxon>
        <taxon>Ascobolaceae</taxon>
        <taxon>Ascobolus</taxon>
    </lineage>
</organism>
<dbReference type="EMBL" id="ML119687">
    <property type="protein sequence ID" value="RPA80549.1"/>
    <property type="molecule type" value="Genomic_DNA"/>
</dbReference>
<dbReference type="OrthoDB" id="3045089at2759"/>
<gene>
    <name evidence="3" type="ORF">BJ508DRAFT_377059</name>
</gene>
<dbReference type="Pfam" id="PF22893">
    <property type="entry name" value="ULD_2"/>
    <property type="match status" value="1"/>
</dbReference>
<proteinExistence type="predicted"/>
<reference evidence="3 4" key="1">
    <citation type="journal article" date="2018" name="Nat. Ecol. Evol.">
        <title>Pezizomycetes genomes reveal the molecular basis of ectomycorrhizal truffle lifestyle.</title>
        <authorList>
            <person name="Murat C."/>
            <person name="Payen T."/>
            <person name="Noel B."/>
            <person name="Kuo A."/>
            <person name="Morin E."/>
            <person name="Chen J."/>
            <person name="Kohler A."/>
            <person name="Krizsan K."/>
            <person name="Balestrini R."/>
            <person name="Da Silva C."/>
            <person name="Montanini B."/>
            <person name="Hainaut M."/>
            <person name="Levati E."/>
            <person name="Barry K.W."/>
            <person name="Belfiori B."/>
            <person name="Cichocki N."/>
            <person name="Clum A."/>
            <person name="Dockter R.B."/>
            <person name="Fauchery L."/>
            <person name="Guy J."/>
            <person name="Iotti M."/>
            <person name="Le Tacon F."/>
            <person name="Lindquist E.A."/>
            <person name="Lipzen A."/>
            <person name="Malagnac F."/>
            <person name="Mello A."/>
            <person name="Molinier V."/>
            <person name="Miyauchi S."/>
            <person name="Poulain J."/>
            <person name="Riccioni C."/>
            <person name="Rubini A."/>
            <person name="Sitrit Y."/>
            <person name="Splivallo R."/>
            <person name="Traeger S."/>
            <person name="Wang M."/>
            <person name="Zifcakova L."/>
            <person name="Wipf D."/>
            <person name="Zambonelli A."/>
            <person name="Paolocci F."/>
            <person name="Nowrousian M."/>
            <person name="Ottonello S."/>
            <person name="Baldrian P."/>
            <person name="Spatafora J.W."/>
            <person name="Henrissat B."/>
            <person name="Nagy L.G."/>
            <person name="Aury J.M."/>
            <person name="Wincker P."/>
            <person name="Grigoriev I.V."/>
            <person name="Bonfante P."/>
            <person name="Martin F.M."/>
        </authorList>
    </citation>
    <scope>NUCLEOTIDE SEQUENCE [LARGE SCALE GENOMIC DNA]</scope>
    <source>
        <strain evidence="3 4">RN42</strain>
    </source>
</reference>
<keyword evidence="1" id="KW-0175">Coiled coil</keyword>
<dbReference type="Proteomes" id="UP000275078">
    <property type="component" value="Unassembled WGS sequence"/>
</dbReference>
<evidence type="ECO:0000259" key="2">
    <source>
        <dbReference type="Pfam" id="PF22893"/>
    </source>
</evidence>
<keyword evidence="4" id="KW-1185">Reference proteome</keyword>
<evidence type="ECO:0000256" key="1">
    <source>
        <dbReference type="SAM" id="Coils"/>
    </source>
</evidence>
<dbReference type="AlphaFoldDB" id="A0A3N4I3H2"/>
<sequence length="413" mass="46294">MSFGVGIGDFIAIGTLVVKAITTLKESEATIERLQRLDRQIGRLERTLIDCREGSSGIDIATLKGGRKIRDVVADMSEALGACEEAIIRYRRAMDTYDTMKDVVDERGEKGMGRIKKKMGSAVKRLTISADLEDALSNLEEELSGNLVPYNLNYQRVKEFLDLQKHNQQLECTRAVHKDVVGVRVHLGELANLGELMRQLLSRDQSSKEPDLAEETAQWYTKLTTCTSMTRLKSKQSPSPENKVDFDTLVRQKMEIVQVRLETVMIPVFVMVVVVLKCFTQAFMKAQALPNEIGFTWDTKSGRITSITILDDLGGELPVPLELCVSIDKLHGVLEVYFRGKNGHSKVLRGEYCLIASDAIAPIYTETDLVKARRPGSSLLMFMKVEASHDPRNPYGAREILLINYHGIRRLSS</sequence>
<dbReference type="STRING" id="1160509.A0A3N4I3H2"/>
<protein>
    <recommendedName>
        <fullName evidence="2">Ubiquitin-like domain-containing protein</fullName>
    </recommendedName>
</protein>
<accession>A0A3N4I3H2</accession>
<evidence type="ECO:0000313" key="3">
    <source>
        <dbReference type="EMBL" id="RPA80549.1"/>
    </source>
</evidence>